<dbReference type="InterPro" id="IPR016162">
    <property type="entry name" value="Ald_DH_N"/>
</dbReference>
<dbReference type="InterPro" id="IPR016163">
    <property type="entry name" value="Ald_DH_C"/>
</dbReference>
<feature type="domain" description="Aldehyde dehydrogenase" evidence="2">
    <location>
        <begin position="25"/>
        <end position="300"/>
    </location>
</feature>
<dbReference type="PANTHER" id="PTHR11063:SF8">
    <property type="entry name" value="DELTA-1-PYRROLINE-5-CARBOXYLATE SYNTHASE"/>
    <property type="match status" value="1"/>
</dbReference>
<organism evidence="3 4">
    <name type="scientific">Dactylosporangium roseum</name>
    <dbReference type="NCBI Taxonomy" id="47989"/>
    <lineage>
        <taxon>Bacteria</taxon>
        <taxon>Bacillati</taxon>
        <taxon>Actinomycetota</taxon>
        <taxon>Actinomycetes</taxon>
        <taxon>Micromonosporales</taxon>
        <taxon>Micromonosporaceae</taxon>
        <taxon>Dactylosporangium</taxon>
    </lineage>
</organism>
<dbReference type="Gene3D" id="3.40.309.10">
    <property type="entry name" value="Aldehyde Dehydrogenase, Chain A, domain 2"/>
    <property type="match status" value="1"/>
</dbReference>
<evidence type="ECO:0000256" key="1">
    <source>
        <dbReference type="ARBA" id="ARBA00023002"/>
    </source>
</evidence>
<protein>
    <submittedName>
        <fullName evidence="3">Aldehyde dehydrogenase family protein</fullName>
    </submittedName>
</protein>
<keyword evidence="4" id="KW-1185">Reference proteome</keyword>
<keyword evidence="1" id="KW-0560">Oxidoreductase</keyword>
<dbReference type="Gene3D" id="3.40.605.10">
    <property type="entry name" value="Aldehyde Dehydrogenase, Chain A, domain 1"/>
    <property type="match status" value="1"/>
</dbReference>
<evidence type="ECO:0000259" key="2">
    <source>
        <dbReference type="Pfam" id="PF00171"/>
    </source>
</evidence>
<gene>
    <name evidence="3" type="ORF">Drose_11125</name>
</gene>
<dbReference type="EMBL" id="CP073721">
    <property type="protein sequence ID" value="UWZ38720.1"/>
    <property type="molecule type" value="Genomic_DNA"/>
</dbReference>
<dbReference type="Pfam" id="PF00171">
    <property type="entry name" value="Aldedh"/>
    <property type="match status" value="1"/>
</dbReference>
<proteinExistence type="predicted"/>
<dbReference type="PANTHER" id="PTHR11063">
    <property type="entry name" value="GLUTAMATE SEMIALDEHYDE DEHYDROGENASE"/>
    <property type="match status" value="1"/>
</dbReference>
<dbReference type="InterPro" id="IPR012134">
    <property type="entry name" value="Glu-5-SA_DH"/>
</dbReference>
<sequence>MPSTLRVRRWGWLDSLIVTDVQSVVAEAARAARAAAGSLAAAPAKTIDEALRGMARRLDVARDAVLAANRADQAAAEESGMSGGLLDRLRLDEARLAAMADQLNILADVEPEPARRTIRRLDGGLVLQEWRRPVGVIGANYEARPNVTVDVASQLVKSQNGGVLRTGSAALASAIALMDEVVAPALTEAGLDAAAIQLVRAKGRGSAEALVAQPGLIPLVILRGSGESTRSLAEKAALNGVRTLAHADGGGVLYLDTAADRDKAFALIDAGLDRLGVCNRLNLLLVHASLWDGIVPGVVAGLAGRSPSIAASLPPHDHPLGYEWALDADREATVTIAPVDGPLHAARVANEETSGLAAGIVTEDGAAAREFLAAYAGTGAFWNATTRLLDGFKLLSVPETGINIDRVPGPRGPVTFRDLSLRQYAVLPAEHAAALA</sequence>
<evidence type="ECO:0000313" key="3">
    <source>
        <dbReference type="EMBL" id="UWZ38720.1"/>
    </source>
</evidence>
<dbReference type="InterPro" id="IPR015590">
    <property type="entry name" value="Aldehyde_DH_dom"/>
</dbReference>
<name>A0ABY5Z9F9_9ACTN</name>
<dbReference type="SUPFAM" id="SSF53720">
    <property type="entry name" value="ALDH-like"/>
    <property type="match status" value="1"/>
</dbReference>
<accession>A0ABY5Z9F9</accession>
<reference evidence="3" key="1">
    <citation type="submission" date="2021-04" db="EMBL/GenBank/DDBJ databases">
        <title>Biosynthetic gene clusters of Dactylosporangioum roseum.</title>
        <authorList>
            <person name="Hartkoorn R.C."/>
            <person name="Beaudoing E."/>
            <person name="Hot D."/>
            <person name="Moureu S."/>
        </authorList>
    </citation>
    <scope>NUCLEOTIDE SEQUENCE</scope>
    <source>
        <strain evidence="3">NRRL B-16295</strain>
    </source>
</reference>
<dbReference type="Proteomes" id="UP001058271">
    <property type="component" value="Chromosome"/>
</dbReference>
<dbReference type="InterPro" id="IPR016161">
    <property type="entry name" value="Ald_DH/histidinol_DH"/>
</dbReference>
<evidence type="ECO:0000313" key="4">
    <source>
        <dbReference type="Proteomes" id="UP001058271"/>
    </source>
</evidence>
<dbReference type="PIRSF" id="PIRSF000151">
    <property type="entry name" value="GPR"/>
    <property type="match status" value="1"/>
</dbReference>